<accession>A0ACB9ZDJ1</accession>
<sequence length="132" mass="14951">MRSPNVHYRPRAPILAIGIVFLIVRLIDGRWGWKHGYGLKKPNKGKRKDKKKNRRSKNFRGKCLPLAKTPLGSHRRSAAIASSYTKGKGGREKKKGKPPTARQFLAWDIFHDNSVLQSMHASIEIHDQNGGM</sequence>
<evidence type="ECO:0000313" key="2">
    <source>
        <dbReference type="Proteomes" id="UP001497700"/>
    </source>
</evidence>
<name>A0ACB9ZDJ1_9PEZI</name>
<gene>
    <name evidence="1" type="ORF">F4820DRAFT_90961</name>
</gene>
<reference evidence="1 2" key="1">
    <citation type="journal article" date="2022" name="New Phytol.">
        <title>Ecological generalism drives hyperdiversity of secondary metabolite gene clusters in xylarialean endophytes.</title>
        <authorList>
            <person name="Franco M.E.E."/>
            <person name="Wisecaver J.H."/>
            <person name="Arnold A.E."/>
            <person name="Ju Y.M."/>
            <person name="Slot J.C."/>
            <person name="Ahrendt S."/>
            <person name="Moore L.P."/>
            <person name="Eastman K.E."/>
            <person name="Scott K."/>
            <person name="Konkel Z."/>
            <person name="Mondo S.J."/>
            <person name="Kuo A."/>
            <person name="Hayes R.D."/>
            <person name="Haridas S."/>
            <person name="Andreopoulos B."/>
            <person name="Riley R."/>
            <person name="LaButti K."/>
            <person name="Pangilinan J."/>
            <person name="Lipzen A."/>
            <person name="Amirebrahimi M."/>
            <person name="Yan J."/>
            <person name="Adam C."/>
            <person name="Keymanesh K."/>
            <person name="Ng V."/>
            <person name="Louie K."/>
            <person name="Northen T."/>
            <person name="Drula E."/>
            <person name="Henrissat B."/>
            <person name="Hsieh H.M."/>
            <person name="Youens-Clark K."/>
            <person name="Lutzoni F."/>
            <person name="Miadlikowska J."/>
            <person name="Eastwood D.C."/>
            <person name="Hamelin R.C."/>
            <person name="Grigoriev I.V."/>
            <person name="U'Ren J.M."/>
        </authorList>
    </citation>
    <scope>NUCLEOTIDE SEQUENCE [LARGE SCALE GENOMIC DNA]</scope>
    <source>
        <strain evidence="1 2">CBS 119005</strain>
    </source>
</reference>
<comment type="caution">
    <text evidence="1">The sequence shown here is derived from an EMBL/GenBank/DDBJ whole genome shotgun (WGS) entry which is preliminary data.</text>
</comment>
<proteinExistence type="predicted"/>
<evidence type="ECO:0000313" key="1">
    <source>
        <dbReference type="EMBL" id="KAI4868880.1"/>
    </source>
</evidence>
<protein>
    <submittedName>
        <fullName evidence="1">Uncharacterized protein</fullName>
    </submittedName>
</protein>
<organism evidence="1 2">
    <name type="scientific">Hypoxylon rubiginosum</name>
    <dbReference type="NCBI Taxonomy" id="110542"/>
    <lineage>
        <taxon>Eukaryota</taxon>
        <taxon>Fungi</taxon>
        <taxon>Dikarya</taxon>
        <taxon>Ascomycota</taxon>
        <taxon>Pezizomycotina</taxon>
        <taxon>Sordariomycetes</taxon>
        <taxon>Xylariomycetidae</taxon>
        <taxon>Xylariales</taxon>
        <taxon>Hypoxylaceae</taxon>
        <taxon>Hypoxylon</taxon>
    </lineage>
</organism>
<dbReference type="EMBL" id="MU393435">
    <property type="protein sequence ID" value="KAI4868880.1"/>
    <property type="molecule type" value="Genomic_DNA"/>
</dbReference>
<dbReference type="Proteomes" id="UP001497700">
    <property type="component" value="Unassembled WGS sequence"/>
</dbReference>
<keyword evidence="2" id="KW-1185">Reference proteome</keyword>